<protein>
    <recommendedName>
        <fullName evidence="1">DUF4232 domain-containing protein</fullName>
    </recommendedName>
</protein>
<reference evidence="2 3" key="1">
    <citation type="journal article" date="2012" name="J. Bacteriol.">
        <title>Genome sequences for six rhodanobacter strains, isolated from soils and the terrestrial subsurface, with variable denitrification capabilities.</title>
        <authorList>
            <person name="Kostka J.E."/>
            <person name="Green S.J."/>
            <person name="Rishishwar L."/>
            <person name="Prakash O."/>
            <person name="Katz L.S."/>
            <person name="Marino-Ramirez L."/>
            <person name="Jordan I.K."/>
            <person name="Munk C."/>
            <person name="Ivanova N."/>
            <person name="Mikhailova N."/>
            <person name="Watson D.B."/>
            <person name="Brown S.D."/>
            <person name="Palumbo A.V."/>
            <person name="Brooks S.C."/>
        </authorList>
    </citation>
    <scope>NUCLEOTIDE SEQUENCE [LARGE SCALE GENOMIC DNA]</scope>
    <source>
        <strain evidence="2 3">B39</strain>
    </source>
</reference>
<dbReference type="STRING" id="1163407.UU7_02482"/>
<sequence length="265" mass="26817">MPSGAGPHLPGAASGRRLLRTSLAAALALALMACTSQSPQTDATRADAAPPGTTRARISACAPSQLAFALDPDGGRFNGMSHSGTMLVLRNTGAAACTIPARPLPSFADSRGQTLNIVAQASTGTDAASRSPITLAPGAVVTSDMHWVSGDVYDNGHCEAPTRLTLVLGRQQISTAFTGRLCGAGGQPSTYALSPFTPAAASVSTAPKPMACTCDDGRTVPAVYSDTEGASATLRGGNGYRPRFGSPRMSAARLDCRASSAHSTA</sequence>
<evidence type="ECO:0000313" key="2">
    <source>
        <dbReference type="EMBL" id="EIL94991.1"/>
    </source>
</evidence>
<comment type="caution">
    <text evidence="2">The sequence shown here is derived from an EMBL/GenBank/DDBJ whole genome shotgun (WGS) entry which is preliminary data.</text>
</comment>
<dbReference type="AlphaFoldDB" id="I4W6A0"/>
<dbReference type="PATRIC" id="fig|1163407.3.peg.491"/>
<feature type="domain" description="DUF4232" evidence="1">
    <location>
        <begin position="61"/>
        <end position="169"/>
    </location>
</feature>
<keyword evidence="3" id="KW-1185">Reference proteome</keyword>
<dbReference type="Pfam" id="PF14016">
    <property type="entry name" value="DUF4232"/>
    <property type="match status" value="1"/>
</dbReference>
<dbReference type="EMBL" id="AJXT01000004">
    <property type="protein sequence ID" value="EIL94991.1"/>
    <property type="molecule type" value="Genomic_DNA"/>
</dbReference>
<proteinExistence type="predicted"/>
<dbReference type="InterPro" id="IPR025326">
    <property type="entry name" value="DUF4232"/>
</dbReference>
<organism evidence="2 3">
    <name type="scientific">Rhodanobacter spathiphylli B39</name>
    <dbReference type="NCBI Taxonomy" id="1163407"/>
    <lineage>
        <taxon>Bacteria</taxon>
        <taxon>Pseudomonadati</taxon>
        <taxon>Pseudomonadota</taxon>
        <taxon>Gammaproteobacteria</taxon>
        <taxon>Lysobacterales</taxon>
        <taxon>Rhodanobacteraceae</taxon>
        <taxon>Rhodanobacter</taxon>
    </lineage>
</organism>
<gene>
    <name evidence="2" type="ORF">UU7_02482</name>
</gene>
<dbReference type="eggNOG" id="ENOG503370D">
    <property type="taxonomic scope" value="Bacteria"/>
</dbReference>
<dbReference type="RefSeq" id="WP_007805059.1">
    <property type="nucleotide sequence ID" value="NZ_AJXT01000004.1"/>
</dbReference>
<dbReference type="Proteomes" id="UP000003226">
    <property type="component" value="Unassembled WGS sequence"/>
</dbReference>
<name>I4W6A0_9GAMM</name>
<accession>I4W6A0</accession>
<evidence type="ECO:0000313" key="3">
    <source>
        <dbReference type="Proteomes" id="UP000003226"/>
    </source>
</evidence>
<evidence type="ECO:0000259" key="1">
    <source>
        <dbReference type="Pfam" id="PF14016"/>
    </source>
</evidence>